<organism evidence="2 3">
    <name type="scientific">Paramecium sonneborni</name>
    <dbReference type="NCBI Taxonomy" id="65129"/>
    <lineage>
        <taxon>Eukaryota</taxon>
        <taxon>Sar</taxon>
        <taxon>Alveolata</taxon>
        <taxon>Ciliophora</taxon>
        <taxon>Intramacronucleata</taxon>
        <taxon>Oligohymenophorea</taxon>
        <taxon>Peniculida</taxon>
        <taxon>Parameciidae</taxon>
        <taxon>Paramecium</taxon>
    </lineage>
</organism>
<dbReference type="OrthoDB" id="306593at2759"/>
<protein>
    <recommendedName>
        <fullName evidence="4">Myb-like domain-containing protein</fullName>
    </recommendedName>
</protein>
<sequence length="350" mass="41440">MQPYFLPGDQQFAFQLDSDIQKYMPYQNYNELTYLSQFSYPSQFPGYSVDCFPDNEAIHQQKQKKSKKIKNNDSIGLLPKTLEFTKQVIEEPTHSQIQKDQIQKQITPYSIFHCIQGAPIPKLQSDIISNQEAQGSQEGSQQTQKQKVQHQQTKKPKKEHINTGHWSTEEHTTYIGFLQQYESIMTSSMMKKTSKIFKQMSELIGTRTPSQCRSHHQKFNPYALRGENGKRLPRTERSRAGRKKKNPSCDIPKAVDLNIQQNHIDQEQLMIMYDKHLIHHIPYEQWNPYYDIHSNIKKEEDQDHELQHSQQIQSLLHNQLEYEDFVRLNYQKHQINIDFIEGHNFIQNEY</sequence>
<dbReference type="AlphaFoldDB" id="A0A8S1PLG6"/>
<keyword evidence="3" id="KW-1185">Reference proteome</keyword>
<dbReference type="Proteomes" id="UP000692954">
    <property type="component" value="Unassembled WGS sequence"/>
</dbReference>
<proteinExistence type="predicted"/>
<feature type="region of interest" description="Disordered" evidence="1">
    <location>
        <begin position="223"/>
        <end position="248"/>
    </location>
</feature>
<feature type="region of interest" description="Disordered" evidence="1">
    <location>
        <begin position="131"/>
        <end position="166"/>
    </location>
</feature>
<evidence type="ECO:0000313" key="2">
    <source>
        <dbReference type="EMBL" id="CAD8103513.1"/>
    </source>
</evidence>
<comment type="caution">
    <text evidence="2">The sequence shown here is derived from an EMBL/GenBank/DDBJ whole genome shotgun (WGS) entry which is preliminary data.</text>
</comment>
<feature type="compositionally biased region" description="Low complexity" evidence="1">
    <location>
        <begin position="131"/>
        <end position="151"/>
    </location>
</feature>
<accession>A0A8S1PLG6</accession>
<reference evidence="2" key="1">
    <citation type="submission" date="2021-01" db="EMBL/GenBank/DDBJ databases">
        <authorList>
            <consortium name="Genoscope - CEA"/>
            <person name="William W."/>
        </authorList>
    </citation>
    <scope>NUCLEOTIDE SEQUENCE</scope>
</reference>
<gene>
    <name evidence="2" type="ORF">PSON_ATCC_30995.1.T0800132</name>
</gene>
<evidence type="ECO:0008006" key="4">
    <source>
        <dbReference type="Google" id="ProtNLM"/>
    </source>
</evidence>
<dbReference type="EMBL" id="CAJJDN010000080">
    <property type="protein sequence ID" value="CAD8103513.1"/>
    <property type="molecule type" value="Genomic_DNA"/>
</dbReference>
<feature type="compositionally biased region" description="Basic and acidic residues" evidence="1">
    <location>
        <begin position="227"/>
        <end position="239"/>
    </location>
</feature>
<name>A0A8S1PLG6_9CILI</name>
<evidence type="ECO:0000256" key="1">
    <source>
        <dbReference type="SAM" id="MobiDB-lite"/>
    </source>
</evidence>
<evidence type="ECO:0000313" key="3">
    <source>
        <dbReference type="Proteomes" id="UP000692954"/>
    </source>
</evidence>